<keyword evidence="3" id="KW-1185">Reference proteome</keyword>
<organism evidence="2 3">
    <name type="scientific">Sphaerisporangium corydalis</name>
    <dbReference type="NCBI Taxonomy" id="1441875"/>
    <lineage>
        <taxon>Bacteria</taxon>
        <taxon>Bacillati</taxon>
        <taxon>Actinomycetota</taxon>
        <taxon>Actinomycetes</taxon>
        <taxon>Streptosporangiales</taxon>
        <taxon>Streptosporangiaceae</taxon>
        <taxon>Sphaerisporangium</taxon>
    </lineage>
</organism>
<dbReference type="RefSeq" id="WP_262843689.1">
    <property type="nucleotide sequence ID" value="NZ_JANZYP010000020.1"/>
</dbReference>
<feature type="region of interest" description="Disordered" evidence="1">
    <location>
        <begin position="1"/>
        <end position="25"/>
    </location>
</feature>
<comment type="caution">
    <text evidence="2">The sequence shown here is derived from an EMBL/GenBank/DDBJ whole genome shotgun (WGS) entry which is preliminary data.</text>
</comment>
<protein>
    <submittedName>
        <fullName evidence="2">Uncharacterized protein</fullName>
    </submittedName>
</protein>
<evidence type="ECO:0000313" key="3">
    <source>
        <dbReference type="Proteomes" id="UP001595891"/>
    </source>
</evidence>
<evidence type="ECO:0000256" key="1">
    <source>
        <dbReference type="SAM" id="MobiDB-lite"/>
    </source>
</evidence>
<sequence length="74" mass="7816">MPVEFLGIGGTDDGSETSPCSGPSFDKQYTLRRALKTSATLDQKHHAFTVIPLVREGVAGRDRDRAAVPGSVGS</sequence>
<gene>
    <name evidence="2" type="ORF">ACFO8L_09720</name>
</gene>
<name>A0ABV9ECY0_9ACTN</name>
<proteinExistence type="predicted"/>
<reference evidence="3" key="1">
    <citation type="journal article" date="2019" name="Int. J. Syst. Evol. Microbiol.">
        <title>The Global Catalogue of Microorganisms (GCM) 10K type strain sequencing project: providing services to taxonomists for standard genome sequencing and annotation.</title>
        <authorList>
            <consortium name="The Broad Institute Genomics Platform"/>
            <consortium name="The Broad Institute Genome Sequencing Center for Infectious Disease"/>
            <person name="Wu L."/>
            <person name="Ma J."/>
        </authorList>
    </citation>
    <scope>NUCLEOTIDE SEQUENCE [LARGE SCALE GENOMIC DNA]</scope>
    <source>
        <strain evidence="3">CCUG 49560</strain>
    </source>
</reference>
<evidence type="ECO:0000313" key="2">
    <source>
        <dbReference type="EMBL" id="MFC4586351.1"/>
    </source>
</evidence>
<dbReference type="Proteomes" id="UP001595891">
    <property type="component" value="Unassembled WGS sequence"/>
</dbReference>
<accession>A0ABV9ECY0</accession>
<dbReference type="EMBL" id="JBHSFN010000004">
    <property type="protein sequence ID" value="MFC4586351.1"/>
    <property type="molecule type" value="Genomic_DNA"/>
</dbReference>